<dbReference type="AlphaFoldDB" id="A0A9D0ZL28"/>
<dbReference type="SUPFAM" id="SSF46955">
    <property type="entry name" value="Putative DNA-binding domain"/>
    <property type="match status" value="1"/>
</dbReference>
<dbReference type="PRINTS" id="PR00040">
    <property type="entry name" value="HTHMERR"/>
</dbReference>
<dbReference type="Gene3D" id="1.10.490.50">
    <property type="entry name" value="Antibiotic binding domain of TipA-like multidrug resistance regulators"/>
    <property type="match status" value="1"/>
</dbReference>
<reference evidence="6" key="1">
    <citation type="submission" date="2020-10" db="EMBL/GenBank/DDBJ databases">
        <authorList>
            <person name="Gilroy R."/>
        </authorList>
    </citation>
    <scope>NUCLEOTIDE SEQUENCE</scope>
    <source>
        <strain evidence="6">ChiSjej6B24-2974</strain>
    </source>
</reference>
<sequence>MLTVGEVSRLTGVSVRTLHHYDAIGLLKPTRVTEAGYRLYDEAALVRLQAILLLREVRFPLGEIKAMLDSPGFCPGKALAQRIELLETQRRRLGELIALARAIQQKGVWAMEVQAFDMRGMDRLRAEAKARWGATAAYRHYAQREGSDGTGRTEQWRAFFAGLGALRHLPPDDQAVREKIGALRAFIAENYYPCDPETLRALGELYANDGRFRRYIDNAGGEGTAAFANQAIAAYCAI</sequence>
<dbReference type="GO" id="GO:0003677">
    <property type="term" value="F:DNA binding"/>
    <property type="evidence" value="ECO:0007669"/>
    <property type="project" value="UniProtKB-KW"/>
</dbReference>
<feature type="domain" description="HTH merR-type" evidence="5">
    <location>
        <begin position="1"/>
        <end position="70"/>
    </location>
</feature>
<dbReference type="Gene3D" id="1.10.1660.10">
    <property type="match status" value="1"/>
</dbReference>
<keyword evidence="2" id="KW-0805">Transcription regulation</keyword>
<proteinExistence type="predicted"/>
<dbReference type="EMBL" id="DVFZ01000051">
    <property type="protein sequence ID" value="HIQ82527.1"/>
    <property type="molecule type" value="Genomic_DNA"/>
</dbReference>
<dbReference type="Pfam" id="PF13411">
    <property type="entry name" value="MerR_1"/>
    <property type="match status" value="1"/>
</dbReference>
<evidence type="ECO:0000256" key="4">
    <source>
        <dbReference type="ARBA" id="ARBA00023163"/>
    </source>
</evidence>
<dbReference type="Pfam" id="PF07739">
    <property type="entry name" value="TipAS"/>
    <property type="match status" value="1"/>
</dbReference>
<dbReference type="SUPFAM" id="SSF89082">
    <property type="entry name" value="Antibiotic binding domain of TipA-like multidrug resistance regulators"/>
    <property type="match status" value="1"/>
</dbReference>
<dbReference type="InterPro" id="IPR047057">
    <property type="entry name" value="MerR_fam"/>
</dbReference>
<evidence type="ECO:0000313" key="7">
    <source>
        <dbReference type="Proteomes" id="UP000824260"/>
    </source>
</evidence>
<keyword evidence="1" id="KW-0678">Repressor</keyword>
<reference evidence="6" key="2">
    <citation type="journal article" date="2021" name="PeerJ">
        <title>Extensive microbial diversity within the chicken gut microbiome revealed by metagenomics and culture.</title>
        <authorList>
            <person name="Gilroy R."/>
            <person name="Ravi A."/>
            <person name="Getino M."/>
            <person name="Pursley I."/>
            <person name="Horton D.L."/>
            <person name="Alikhan N.F."/>
            <person name="Baker D."/>
            <person name="Gharbi K."/>
            <person name="Hall N."/>
            <person name="Watson M."/>
            <person name="Adriaenssens E.M."/>
            <person name="Foster-Nyarko E."/>
            <person name="Jarju S."/>
            <person name="Secka A."/>
            <person name="Antonio M."/>
            <person name="Oren A."/>
            <person name="Chaudhuri R.R."/>
            <person name="La Ragione R."/>
            <person name="Hildebrand F."/>
            <person name="Pallen M.J."/>
        </authorList>
    </citation>
    <scope>NUCLEOTIDE SEQUENCE</scope>
    <source>
        <strain evidence="6">ChiSjej6B24-2974</strain>
    </source>
</reference>
<evidence type="ECO:0000256" key="2">
    <source>
        <dbReference type="ARBA" id="ARBA00023015"/>
    </source>
</evidence>
<dbReference type="InterPro" id="IPR009061">
    <property type="entry name" value="DNA-bd_dom_put_sf"/>
</dbReference>
<organism evidence="6 7">
    <name type="scientific">Candidatus Pullichristensenella stercorigallinarum</name>
    <dbReference type="NCBI Taxonomy" id="2840909"/>
    <lineage>
        <taxon>Bacteria</taxon>
        <taxon>Bacillati</taxon>
        <taxon>Bacillota</taxon>
        <taxon>Clostridia</taxon>
        <taxon>Candidatus Pullichristensenella</taxon>
    </lineage>
</organism>
<protein>
    <submittedName>
        <fullName evidence="6">MerR family transcriptional regulator</fullName>
    </submittedName>
</protein>
<comment type="caution">
    <text evidence="6">The sequence shown here is derived from an EMBL/GenBank/DDBJ whole genome shotgun (WGS) entry which is preliminary data.</text>
</comment>
<evidence type="ECO:0000256" key="3">
    <source>
        <dbReference type="ARBA" id="ARBA00023125"/>
    </source>
</evidence>
<dbReference type="PROSITE" id="PS50937">
    <property type="entry name" value="HTH_MERR_2"/>
    <property type="match status" value="1"/>
</dbReference>
<dbReference type="PROSITE" id="PS00552">
    <property type="entry name" value="HTH_MERR_1"/>
    <property type="match status" value="1"/>
</dbReference>
<dbReference type="Proteomes" id="UP000824260">
    <property type="component" value="Unassembled WGS sequence"/>
</dbReference>
<dbReference type="GO" id="GO:0003700">
    <property type="term" value="F:DNA-binding transcription factor activity"/>
    <property type="evidence" value="ECO:0007669"/>
    <property type="project" value="InterPro"/>
</dbReference>
<accession>A0A9D0ZL28</accession>
<evidence type="ECO:0000256" key="1">
    <source>
        <dbReference type="ARBA" id="ARBA00022491"/>
    </source>
</evidence>
<name>A0A9D0ZL28_9FIRM</name>
<evidence type="ECO:0000259" key="5">
    <source>
        <dbReference type="PROSITE" id="PS50937"/>
    </source>
</evidence>
<dbReference type="CDD" id="cd01106">
    <property type="entry name" value="HTH_TipAL-Mta"/>
    <property type="match status" value="1"/>
</dbReference>
<dbReference type="PANTHER" id="PTHR30204:SF69">
    <property type="entry name" value="MERR-FAMILY TRANSCRIPTIONAL REGULATOR"/>
    <property type="match status" value="1"/>
</dbReference>
<keyword evidence="4" id="KW-0804">Transcription</keyword>
<dbReference type="InterPro" id="IPR000551">
    <property type="entry name" value="MerR-type_HTH_dom"/>
</dbReference>
<gene>
    <name evidence="6" type="ORF">IAA52_05435</name>
</gene>
<evidence type="ECO:0000313" key="6">
    <source>
        <dbReference type="EMBL" id="HIQ82527.1"/>
    </source>
</evidence>
<dbReference type="InterPro" id="IPR036244">
    <property type="entry name" value="TipA-like_antibiotic-bd"/>
</dbReference>
<dbReference type="SMART" id="SM00422">
    <property type="entry name" value="HTH_MERR"/>
    <property type="match status" value="1"/>
</dbReference>
<keyword evidence="3" id="KW-0238">DNA-binding</keyword>
<dbReference type="PANTHER" id="PTHR30204">
    <property type="entry name" value="REDOX-CYCLING DRUG-SENSING TRANSCRIPTIONAL ACTIVATOR SOXR"/>
    <property type="match status" value="1"/>
</dbReference>
<dbReference type="InterPro" id="IPR012925">
    <property type="entry name" value="TipAS_dom"/>
</dbReference>